<evidence type="ECO:0000256" key="1">
    <source>
        <dbReference type="ARBA" id="ARBA00022801"/>
    </source>
</evidence>
<comment type="similarity">
    <text evidence="2">Belongs to the Nudix hydrolase family.</text>
</comment>
<dbReference type="InterPro" id="IPR000086">
    <property type="entry name" value="NUDIX_hydrolase_dom"/>
</dbReference>
<evidence type="ECO:0000259" key="3">
    <source>
        <dbReference type="PROSITE" id="PS51462"/>
    </source>
</evidence>
<feature type="domain" description="Nudix hydrolase" evidence="3">
    <location>
        <begin position="2"/>
        <end position="131"/>
    </location>
</feature>
<dbReference type="Gene3D" id="3.90.79.10">
    <property type="entry name" value="Nucleoside Triphosphate Pyrophosphohydrolase"/>
    <property type="match status" value="1"/>
</dbReference>
<dbReference type="SUPFAM" id="SSF55811">
    <property type="entry name" value="Nudix"/>
    <property type="match status" value="1"/>
</dbReference>
<organism evidence="4 5">
    <name type="scientific">Mycoplasmopsis glycophila</name>
    <dbReference type="NCBI Taxonomy" id="171285"/>
    <lineage>
        <taxon>Bacteria</taxon>
        <taxon>Bacillati</taxon>
        <taxon>Mycoplasmatota</taxon>
        <taxon>Mycoplasmoidales</taxon>
        <taxon>Metamycoplasmataceae</taxon>
        <taxon>Mycoplasmopsis</taxon>
    </lineage>
</organism>
<dbReference type="InterPro" id="IPR020084">
    <property type="entry name" value="NUDIX_hydrolase_CS"/>
</dbReference>
<sequence>MAHEISCGVIVFRQFKKQLKVLLIHQLNNLWSFPKGHLEKGETYKEAALREVKEETNLSMITLLDYPAFQDSYILPNKNTKDVYFYIGISKDNKLPKYLASELHSAKFYPIQRAMNILTFEKHKKMLKEAHKEYLLNQKRK</sequence>
<dbReference type="PROSITE" id="PS00893">
    <property type="entry name" value="NUDIX_BOX"/>
    <property type="match status" value="1"/>
</dbReference>
<dbReference type="Proteomes" id="UP000290815">
    <property type="component" value="Chromosome"/>
</dbReference>
<dbReference type="PANTHER" id="PTHR21340">
    <property type="entry name" value="DIADENOSINE 5,5-P1,P4-TETRAPHOSPHATE PYROPHOSPHOHYDROLASE MUTT"/>
    <property type="match status" value="1"/>
</dbReference>
<dbReference type="RefSeq" id="WP_027333581.1">
    <property type="nucleotide sequence ID" value="NZ_LR215024.1"/>
</dbReference>
<gene>
    <name evidence="4" type="ORF">NCTC10194_00542</name>
</gene>
<dbReference type="PRINTS" id="PR00502">
    <property type="entry name" value="NUDIXFAMILY"/>
</dbReference>
<dbReference type="KEGG" id="mgly:NCTC10194_00542"/>
<dbReference type="InterPro" id="IPR051325">
    <property type="entry name" value="Nudix_hydrolase_domain"/>
</dbReference>
<keyword evidence="5" id="KW-1185">Reference proteome</keyword>
<dbReference type="GO" id="GO:0006167">
    <property type="term" value="P:AMP biosynthetic process"/>
    <property type="evidence" value="ECO:0007669"/>
    <property type="project" value="TreeGrafter"/>
</dbReference>
<protein>
    <submittedName>
        <fullName evidence="4">Predicted NTP pyrophosphohydrolase</fullName>
    </submittedName>
</protein>
<dbReference type="Pfam" id="PF00293">
    <property type="entry name" value="NUDIX"/>
    <property type="match status" value="1"/>
</dbReference>
<evidence type="ECO:0000256" key="2">
    <source>
        <dbReference type="RuleBase" id="RU003476"/>
    </source>
</evidence>
<dbReference type="InterPro" id="IPR015797">
    <property type="entry name" value="NUDIX_hydrolase-like_dom_sf"/>
</dbReference>
<dbReference type="PANTHER" id="PTHR21340:SF0">
    <property type="entry name" value="BIS(5'-NUCLEOSYL)-TETRAPHOSPHATASE [ASYMMETRICAL]"/>
    <property type="match status" value="1"/>
</dbReference>
<accession>A0A449AVT2</accession>
<dbReference type="GO" id="GO:0006754">
    <property type="term" value="P:ATP biosynthetic process"/>
    <property type="evidence" value="ECO:0007669"/>
    <property type="project" value="TreeGrafter"/>
</dbReference>
<evidence type="ECO:0000313" key="4">
    <source>
        <dbReference type="EMBL" id="VEU70705.1"/>
    </source>
</evidence>
<proteinExistence type="inferred from homology"/>
<dbReference type="PROSITE" id="PS51462">
    <property type="entry name" value="NUDIX"/>
    <property type="match status" value="1"/>
</dbReference>
<dbReference type="InterPro" id="IPR020476">
    <property type="entry name" value="Nudix_hydrolase"/>
</dbReference>
<reference evidence="4 5" key="1">
    <citation type="submission" date="2019-01" db="EMBL/GenBank/DDBJ databases">
        <authorList>
            <consortium name="Pathogen Informatics"/>
        </authorList>
    </citation>
    <scope>NUCLEOTIDE SEQUENCE [LARGE SCALE GENOMIC DNA]</scope>
    <source>
        <strain evidence="4 5">NCTC10194</strain>
    </source>
</reference>
<dbReference type="AlphaFoldDB" id="A0A449AVT2"/>
<dbReference type="EMBL" id="LR215024">
    <property type="protein sequence ID" value="VEU70705.1"/>
    <property type="molecule type" value="Genomic_DNA"/>
</dbReference>
<name>A0A449AVT2_9BACT</name>
<dbReference type="GO" id="GO:0004081">
    <property type="term" value="F:bis(5'-nucleosyl)-tetraphosphatase (asymmetrical) activity"/>
    <property type="evidence" value="ECO:0007669"/>
    <property type="project" value="TreeGrafter"/>
</dbReference>
<keyword evidence="1 2" id="KW-0378">Hydrolase</keyword>
<evidence type="ECO:0000313" key="5">
    <source>
        <dbReference type="Proteomes" id="UP000290815"/>
    </source>
</evidence>